<dbReference type="AlphaFoldDB" id="A0AAV5UHV9"/>
<dbReference type="EMBL" id="BTSX01000006">
    <property type="protein sequence ID" value="GMT06547.1"/>
    <property type="molecule type" value="Genomic_DNA"/>
</dbReference>
<gene>
    <name evidence="2" type="ORF">PENTCL1PPCAC_28721</name>
</gene>
<sequence>KPTMHRIETNTFELIRVDMEYDSKFVDDLSTIRKCEPVVHEDKVYLSTSTTLYCGSFEMDGVFYWRNVETTGHRPSDDQNEEDNNRHLSSQADKQHLSNGGHRPMFRQLYFDEYYTGDDNGDSILSKRIVMYELDIINREWTKRMTETTSEEGSRALEY</sequence>
<feature type="non-terminal residue" evidence="2">
    <location>
        <position position="159"/>
    </location>
</feature>
<keyword evidence="3" id="KW-1185">Reference proteome</keyword>
<evidence type="ECO:0000313" key="3">
    <source>
        <dbReference type="Proteomes" id="UP001432027"/>
    </source>
</evidence>
<name>A0AAV5UHV9_9BILA</name>
<organism evidence="2 3">
    <name type="scientific">Pristionchus entomophagus</name>
    <dbReference type="NCBI Taxonomy" id="358040"/>
    <lineage>
        <taxon>Eukaryota</taxon>
        <taxon>Metazoa</taxon>
        <taxon>Ecdysozoa</taxon>
        <taxon>Nematoda</taxon>
        <taxon>Chromadorea</taxon>
        <taxon>Rhabditida</taxon>
        <taxon>Rhabditina</taxon>
        <taxon>Diplogasteromorpha</taxon>
        <taxon>Diplogasteroidea</taxon>
        <taxon>Neodiplogasteridae</taxon>
        <taxon>Pristionchus</taxon>
    </lineage>
</organism>
<accession>A0AAV5UHV9</accession>
<dbReference type="Proteomes" id="UP001432027">
    <property type="component" value="Unassembled WGS sequence"/>
</dbReference>
<protein>
    <submittedName>
        <fullName evidence="2">Uncharacterized protein</fullName>
    </submittedName>
</protein>
<proteinExistence type="predicted"/>
<comment type="caution">
    <text evidence="2">The sequence shown here is derived from an EMBL/GenBank/DDBJ whole genome shotgun (WGS) entry which is preliminary data.</text>
</comment>
<evidence type="ECO:0000256" key="1">
    <source>
        <dbReference type="SAM" id="MobiDB-lite"/>
    </source>
</evidence>
<feature type="non-terminal residue" evidence="2">
    <location>
        <position position="1"/>
    </location>
</feature>
<reference evidence="2" key="1">
    <citation type="submission" date="2023-10" db="EMBL/GenBank/DDBJ databases">
        <title>Genome assembly of Pristionchus species.</title>
        <authorList>
            <person name="Yoshida K."/>
            <person name="Sommer R.J."/>
        </authorList>
    </citation>
    <scope>NUCLEOTIDE SEQUENCE</scope>
    <source>
        <strain evidence="2">RS0144</strain>
    </source>
</reference>
<feature type="region of interest" description="Disordered" evidence="1">
    <location>
        <begin position="73"/>
        <end position="101"/>
    </location>
</feature>
<evidence type="ECO:0000313" key="2">
    <source>
        <dbReference type="EMBL" id="GMT06547.1"/>
    </source>
</evidence>